<dbReference type="InterPro" id="IPR018392">
    <property type="entry name" value="LysM"/>
</dbReference>
<sequence length="192" mass="19365">MAIKGAMPKNRVPGVAAGAFIAAAVIAGGSGVTFLAQGGGDVNTVAVVEPQDEVKNQVVTETEIVTKVHDPSSSDASDADSNTGTAEGADSDHKEPREHDSAQEPTAPTDPTLTITGNGDTPVSALDAVAGPARPGTVHVIENGETLSSISQDSGVPVGLIIDRNKLVDPDLIYAGTPLAIPTEQELAAAIQ</sequence>
<dbReference type="GeneID" id="1019714"/>
<accession>Q6M4M4</accession>
<dbReference type="CDD" id="cd00118">
    <property type="entry name" value="LysM"/>
    <property type="match status" value="1"/>
</dbReference>
<dbReference type="SUPFAM" id="SSF54106">
    <property type="entry name" value="LysM domain"/>
    <property type="match status" value="1"/>
</dbReference>
<dbReference type="AlphaFoldDB" id="Q8NPQ8"/>
<proteinExistence type="predicted"/>
<evidence type="ECO:0000313" key="3">
    <source>
        <dbReference type="EMBL" id="BAB99146.1"/>
    </source>
</evidence>
<feature type="region of interest" description="Disordered" evidence="1">
    <location>
        <begin position="64"/>
        <end position="130"/>
    </location>
</feature>
<gene>
    <name evidence="3" type="ordered locus">Cgl1753</name>
</gene>
<evidence type="ECO:0000313" key="4">
    <source>
        <dbReference type="Proteomes" id="UP000000582"/>
    </source>
</evidence>
<accession>Q8NPQ8</accession>
<protein>
    <recommendedName>
        <fullName evidence="2">LysM domain-containing protein</fullName>
    </recommendedName>
</protein>
<organism evidence="3 4">
    <name type="scientific">Corynebacterium glutamicum (strain ATCC 13032 / DSM 20300 / JCM 1318 / BCRC 11384 / CCUG 27702 / LMG 3730 / NBRC 12168 / NCIMB 10025 / NRRL B-2784 / 534)</name>
    <dbReference type="NCBI Taxonomy" id="196627"/>
    <lineage>
        <taxon>Bacteria</taxon>
        <taxon>Bacillati</taxon>
        <taxon>Actinomycetota</taxon>
        <taxon>Actinomycetes</taxon>
        <taxon>Mycobacteriales</taxon>
        <taxon>Corynebacteriaceae</taxon>
        <taxon>Corynebacterium</taxon>
    </lineage>
</organism>
<dbReference type="RefSeq" id="WP_011014599.1">
    <property type="nucleotide sequence ID" value="NC_003450.3"/>
</dbReference>
<dbReference type="eggNOG" id="COG1388">
    <property type="taxonomic scope" value="Bacteria"/>
</dbReference>
<dbReference type="EMBL" id="BA000036">
    <property type="protein sequence ID" value="BAB99146.1"/>
    <property type="molecule type" value="Genomic_DNA"/>
</dbReference>
<dbReference type="BioCyc" id="CORYNE:G18NG-11345-MONOMER"/>
<dbReference type="SMART" id="SM00257">
    <property type="entry name" value="LysM"/>
    <property type="match status" value="1"/>
</dbReference>
<dbReference type="Proteomes" id="UP000000582">
    <property type="component" value="Chromosome"/>
</dbReference>
<dbReference type="PATRIC" id="fig|196627.13.peg.1705"/>
<feature type="domain" description="LysM" evidence="2">
    <location>
        <begin position="137"/>
        <end position="181"/>
    </location>
</feature>
<name>Q8NPQ8_CORGL</name>
<keyword evidence="4" id="KW-1185">Reference proteome</keyword>
<dbReference type="KEGG" id="cgb:cg1974"/>
<dbReference type="SMR" id="Q8NPQ8"/>
<feature type="compositionally biased region" description="Basic and acidic residues" evidence="1">
    <location>
        <begin position="90"/>
        <end position="102"/>
    </location>
</feature>
<dbReference type="STRING" id="196627.cg1974"/>
<evidence type="ECO:0000256" key="1">
    <source>
        <dbReference type="SAM" id="MobiDB-lite"/>
    </source>
</evidence>
<feature type="compositionally biased region" description="Polar residues" evidence="1">
    <location>
        <begin position="103"/>
        <end position="121"/>
    </location>
</feature>
<dbReference type="HOGENOM" id="CLU_1413061_0_0_11"/>
<reference evidence="4" key="1">
    <citation type="journal article" date="2003" name="Appl. Microbiol. Biotechnol.">
        <title>The Corynebacterium glutamicum genome: features and impacts on biotechnological processes.</title>
        <authorList>
            <person name="Ikeda M."/>
            <person name="Nakagawa S."/>
        </authorList>
    </citation>
    <scope>NUCLEOTIDE SEQUENCE [LARGE SCALE GENOMIC DNA]</scope>
    <source>
        <strain evidence="4">ATCC 13032 / DSM 20300 / BCRC 11384 / JCM 1318 / LMG 3730 / NCIMB 10025</strain>
    </source>
</reference>
<evidence type="ECO:0000259" key="2">
    <source>
        <dbReference type="PROSITE" id="PS51782"/>
    </source>
</evidence>
<dbReference type="PROSITE" id="PS51782">
    <property type="entry name" value="LYSM"/>
    <property type="match status" value="1"/>
</dbReference>
<dbReference type="KEGG" id="cgl:Cgl1753"/>
<dbReference type="InterPro" id="IPR036779">
    <property type="entry name" value="LysM_dom_sf"/>
</dbReference>
<dbReference type="OrthoDB" id="5171895at2"/>
<dbReference type="Gene3D" id="3.10.350.10">
    <property type="entry name" value="LysM domain"/>
    <property type="match status" value="1"/>
</dbReference>
<dbReference type="Pfam" id="PF01476">
    <property type="entry name" value="LysM"/>
    <property type="match status" value="1"/>
</dbReference>